<dbReference type="InterPro" id="IPR011528">
    <property type="entry name" value="NERD"/>
</dbReference>
<feature type="transmembrane region" description="Helical" evidence="2">
    <location>
        <begin position="254"/>
        <end position="280"/>
    </location>
</feature>
<comment type="caution">
    <text evidence="4">The sequence shown here is derived from an EMBL/GenBank/DDBJ whole genome shotgun (WGS) entry which is preliminary data.</text>
</comment>
<name>A0A4Q9GQW5_9MICO</name>
<keyword evidence="2" id="KW-0812">Transmembrane</keyword>
<dbReference type="Pfam" id="PF08378">
    <property type="entry name" value="NERD"/>
    <property type="match status" value="1"/>
</dbReference>
<keyword evidence="2" id="KW-0472">Membrane</keyword>
<keyword evidence="5" id="KW-1185">Reference proteome</keyword>
<gene>
    <name evidence="4" type="ORF">EYE40_02810</name>
</gene>
<organism evidence="4 5">
    <name type="scientific">Glaciihabitans arcticus</name>
    <dbReference type="NCBI Taxonomy" id="2668039"/>
    <lineage>
        <taxon>Bacteria</taxon>
        <taxon>Bacillati</taxon>
        <taxon>Actinomycetota</taxon>
        <taxon>Actinomycetes</taxon>
        <taxon>Micrococcales</taxon>
        <taxon>Microbacteriaceae</taxon>
        <taxon>Glaciihabitans</taxon>
    </lineage>
</organism>
<feature type="region of interest" description="Disordered" evidence="1">
    <location>
        <begin position="1"/>
        <end position="25"/>
    </location>
</feature>
<dbReference type="Proteomes" id="UP000294194">
    <property type="component" value="Unassembled WGS sequence"/>
</dbReference>
<feature type="domain" description="NERD" evidence="3">
    <location>
        <begin position="68"/>
        <end position="179"/>
    </location>
</feature>
<dbReference type="PROSITE" id="PS50965">
    <property type="entry name" value="NERD"/>
    <property type="match status" value="1"/>
</dbReference>
<evidence type="ECO:0000313" key="4">
    <source>
        <dbReference type="EMBL" id="TBN56414.1"/>
    </source>
</evidence>
<accession>A0A4Q9GQW5</accession>
<dbReference type="EMBL" id="SISG01000001">
    <property type="protein sequence ID" value="TBN56414.1"/>
    <property type="molecule type" value="Genomic_DNA"/>
</dbReference>
<keyword evidence="2" id="KW-1133">Transmembrane helix</keyword>
<dbReference type="RefSeq" id="WP_130980524.1">
    <property type="nucleotide sequence ID" value="NZ_SISG01000001.1"/>
</dbReference>
<dbReference type="AlphaFoldDB" id="A0A4Q9GQW5"/>
<reference evidence="5" key="1">
    <citation type="submission" date="2019-02" db="EMBL/GenBank/DDBJ databases">
        <title>Glaciihabitans arcticus sp. nov., a psychrotolerant bacterium isolated from polar soil.</title>
        <authorList>
            <person name="Dahal R.H."/>
        </authorList>
    </citation>
    <scope>NUCLEOTIDE SEQUENCE [LARGE SCALE GENOMIC DNA]</scope>
    <source>
        <strain evidence="5">RP-3-7</strain>
    </source>
</reference>
<sequence length="285" mass="30409">MMTDGDVSARDRASNSGSPIDASHADNFAGQSVMSELLRAQADARSRTWLARVFGVAPLTPVTRPLYQAVLGELEVGDILGNLGSEWRALHALPVAEEGIEIAHLVIGPGGVYVVTTRNLAGEAVWASQRTLMVSGIRYPDIRNMEFEMGRVERLLGSAVGDPVEVSGVLAVVSPKSLTVRQKHRDVEVIASSELAAWLVRRPRVLSGKEVAAIAAAAAEPSTWHLTDDVDTSGVLAEFESLRSSVVRAWRLQVLWATAVTLVGAGSFLGVTFVILLNAIGALPR</sequence>
<protein>
    <submittedName>
        <fullName evidence="4">NERD domain-containing protein</fullName>
    </submittedName>
</protein>
<evidence type="ECO:0000256" key="2">
    <source>
        <dbReference type="SAM" id="Phobius"/>
    </source>
</evidence>
<proteinExistence type="predicted"/>
<evidence type="ECO:0000256" key="1">
    <source>
        <dbReference type="SAM" id="MobiDB-lite"/>
    </source>
</evidence>
<evidence type="ECO:0000313" key="5">
    <source>
        <dbReference type="Proteomes" id="UP000294194"/>
    </source>
</evidence>
<evidence type="ECO:0000259" key="3">
    <source>
        <dbReference type="PROSITE" id="PS50965"/>
    </source>
</evidence>